<evidence type="ECO:0000313" key="2">
    <source>
        <dbReference type="EMBL" id="OCH89057.1"/>
    </source>
</evidence>
<feature type="region of interest" description="Disordered" evidence="1">
    <location>
        <begin position="33"/>
        <end position="57"/>
    </location>
</feature>
<feature type="region of interest" description="Disordered" evidence="1">
    <location>
        <begin position="91"/>
        <end position="123"/>
    </location>
</feature>
<reference evidence="2 3" key="1">
    <citation type="submission" date="2016-07" db="EMBL/GenBank/DDBJ databases">
        <title>Draft genome of the white-rot fungus Obba rivulosa 3A-2.</title>
        <authorList>
            <consortium name="DOE Joint Genome Institute"/>
            <person name="Miettinen O."/>
            <person name="Riley R."/>
            <person name="Acob R."/>
            <person name="Barry K."/>
            <person name="Cullen D."/>
            <person name="De Vries R."/>
            <person name="Hainaut M."/>
            <person name="Hatakka A."/>
            <person name="Henrissat B."/>
            <person name="Hilden K."/>
            <person name="Kuo R."/>
            <person name="Labutti K."/>
            <person name="Lipzen A."/>
            <person name="Makela M.R."/>
            <person name="Sandor L."/>
            <person name="Spatafora J.W."/>
            <person name="Grigoriev I.V."/>
            <person name="Hibbett D.S."/>
        </authorList>
    </citation>
    <scope>NUCLEOTIDE SEQUENCE [LARGE SCALE GENOMIC DNA]</scope>
    <source>
        <strain evidence="2 3">3A-2</strain>
    </source>
</reference>
<organism evidence="2 3">
    <name type="scientific">Obba rivulosa</name>
    <dbReference type="NCBI Taxonomy" id="1052685"/>
    <lineage>
        <taxon>Eukaryota</taxon>
        <taxon>Fungi</taxon>
        <taxon>Dikarya</taxon>
        <taxon>Basidiomycota</taxon>
        <taxon>Agaricomycotina</taxon>
        <taxon>Agaricomycetes</taxon>
        <taxon>Polyporales</taxon>
        <taxon>Gelatoporiaceae</taxon>
        <taxon>Obba</taxon>
    </lineage>
</organism>
<keyword evidence="3" id="KW-1185">Reference proteome</keyword>
<protein>
    <submittedName>
        <fullName evidence="2">Uncharacterized protein</fullName>
    </submittedName>
</protein>
<proteinExistence type="predicted"/>
<evidence type="ECO:0000256" key="1">
    <source>
        <dbReference type="SAM" id="MobiDB-lite"/>
    </source>
</evidence>
<dbReference type="AlphaFoldDB" id="A0A8E2AVY3"/>
<sequence>MGRPRILHGPIFGIVSPKSHRTYNSMHVRSACNARGGTQHSPIHIAPEPPASSNRPAQPKHYLISACWSVSSSMTSGPEATLDSCHSHSGIHWPRQHQAAPRPPCTMIREEWPHPSINSERAQ</sequence>
<dbReference type="Proteomes" id="UP000250043">
    <property type="component" value="Unassembled WGS sequence"/>
</dbReference>
<evidence type="ECO:0000313" key="3">
    <source>
        <dbReference type="Proteomes" id="UP000250043"/>
    </source>
</evidence>
<accession>A0A8E2AVY3</accession>
<name>A0A8E2AVY3_9APHY</name>
<dbReference type="EMBL" id="KV722436">
    <property type="protein sequence ID" value="OCH89057.1"/>
    <property type="molecule type" value="Genomic_DNA"/>
</dbReference>
<gene>
    <name evidence="2" type="ORF">OBBRIDRAFT_42441</name>
</gene>